<dbReference type="EMBL" id="CM018041">
    <property type="protein sequence ID" value="KAA8533802.1"/>
    <property type="molecule type" value="Genomic_DNA"/>
</dbReference>
<dbReference type="FunFam" id="4.10.280.10:FF:000085">
    <property type="entry name" value="Transcription factor bHLH126"/>
    <property type="match status" value="1"/>
</dbReference>
<dbReference type="GO" id="GO:0000981">
    <property type="term" value="F:DNA-binding transcription factor activity, RNA polymerase II-specific"/>
    <property type="evidence" value="ECO:0007669"/>
    <property type="project" value="TreeGrafter"/>
</dbReference>
<feature type="domain" description="BHLH" evidence="7">
    <location>
        <begin position="68"/>
        <end position="120"/>
    </location>
</feature>
<evidence type="ECO:0000256" key="6">
    <source>
        <dbReference type="ARBA" id="ARBA00023242"/>
    </source>
</evidence>
<dbReference type="AlphaFoldDB" id="A0A5J5AVK5"/>
<dbReference type="PANTHER" id="PTHR13935:SF106">
    <property type="entry name" value="ACHAETE-SCUTE COMPLEX PROTEIN T5-RELATED"/>
    <property type="match status" value="1"/>
</dbReference>
<dbReference type="GO" id="GO:0090575">
    <property type="term" value="C:RNA polymerase II transcription regulator complex"/>
    <property type="evidence" value="ECO:0007669"/>
    <property type="project" value="TreeGrafter"/>
</dbReference>
<sequence>MIPLHQSNELVLQIPSISSRQQQIIQQDPLTGHAPLEGSNLTSKVGKKRGRLFVIQENKDERIRDNKQRRIMHREIERQRRQDMANLYASLRSLLPLEYIKGKRSISDHMQEAVKYIKHLQKNIKELGIKREKLKKSNSSVLAPASGSSNNCSLPQAQAHSVTVTVSPCWGGVEIVISSGFSEEGFPLSIVMKLLLEEGLIVVSCVSTKVNQRLLHTIQSEVGNLTRVELSVLQQKLTDVISTA</sequence>
<keyword evidence="4" id="KW-0238">DNA-binding</keyword>
<dbReference type="Proteomes" id="UP000325577">
    <property type="component" value="Linkage Group LG18"/>
</dbReference>
<dbReference type="OrthoDB" id="1935281at2759"/>
<dbReference type="PROSITE" id="PS50888">
    <property type="entry name" value="BHLH"/>
    <property type="match status" value="1"/>
</dbReference>
<dbReference type="SUPFAM" id="SSF47459">
    <property type="entry name" value="HLH, helix-loop-helix DNA-binding domain"/>
    <property type="match status" value="1"/>
</dbReference>
<gene>
    <name evidence="8" type="ORF">F0562_031319</name>
</gene>
<evidence type="ECO:0000256" key="5">
    <source>
        <dbReference type="ARBA" id="ARBA00023163"/>
    </source>
</evidence>
<comment type="subcellular location">
    <subcellularLocation>
        <location evidence="1">Nucleus</location>
    </subcellularLocation>
</comment>
<dbReference type="InterPro" id="IPR036638">
    <property type="entry name" value="HLH_DNA-bd_sf"/>
</dbReference>
<evidence type="ECO:0000313" key="9">
    <source>
        <dbReference type="Proteomes" id="UP000325577"/>
    </source>
</evidence>
<dbReference type="SMART" id="SM00353">
    <property type="entry name" value="HLH"/>
    <property type="match status" value="1"/>
</dbReference>
<dbReference type="GO" id="GO:0046983">
    <property type="term" value="F:protein dimerization activity"/>
    <property type="evidence" value="ECO:0007669"/>
    <property type="project" value="InterPro"/>
</dbReference>
<evidence type="ECO:0000256" key="4">
    <source>
        <dbReference type="ARBA" id="ARBA00023125"/>
    </source>
</evidence>
<evidence type="ECO:0000256" key="1">
    <source>
        <dbReference type="ARBA" id="ARBA00004123"/>
    </source>
</evidence>
<dbReference type="InterPro" id="IPR015660">
    <property type="entry name" value="MASH1/Ascl1a-like"/>
</dbReference>
<dbReference type="Gene3D" id="4.10.280.10">
    <property type="entry name" value="Helix-loop-helix DNA-binding domain"/>
    <property type="match status" value="1"/>
</dbReference>
<proteinExistence type="predicted"/>
<dbReference type="CDD" id="cd18914">
    <property type="entry name" value="bHLH_AtORG2_like"/>
    <property type="match status" value="1"/>
</dbReference>
<evidence type="ECO:0000256" key="3">
    <source>
        <dbReference type="ARBA" id="ARBA00023015"/>
    </source>
</evidence>
<reference evidence="8 9" key="1">
    <citation type="submission" date="2019-09" db="EMBL/GenBank/DDBJ databases">
        <title>A chromosome-level genome assembly of the Chinese tupelo Nyssa sinensis.</title>
        <authorList>
            <person name="Yang X."/>
            <person name="Kang M."/>
            <person name="Yang Y."/>
            <person name="Xiong H."/>
            <person name="Wang M."/>
            <person name="Zhang Z."/>
            <person name="Wang Z."/>
            <person name="Wu H."/>
            <person name="Ma T."/>
            <person name="Liu J."/>
            <person name="Xi Z."/>
        </authorList>
    </citation>
    <scope>NUCLEOTIDE SEQUENCE [LARGE SCALE GENOMIC DNA]</scope>
    <source>
        <strain evidence="8">J267</strain>
        <tissue evidence="8">Leaf</tissue>
    </source>
</reference>
<accession>A0A5J5AVK5</accession>
<dbReference type="Pfam" id="PF00010">
    <property type="entry name" value="HLH"/>
    <property type="match status" value="1"/>
</dbReference>
<keyword evidence="6" id="KW-0539">Nucleus</keyword>
<dbReference type="InterPro" id="IPR011598">
    <property type="entry name" value="bHLH_dom"/>
</dbReference>
<protein>
    <recommendedName>
        <fullName evidence="7">BHLH domain-containing protein</fullName>
    </recommendedName>
</protein>
<dbReference type="PANTHER" id="PTHR13935">
    <property type="entry name" value="ACHAETE-SCUTE TRANSCRIPTION FACTOR-RELATED"/>
    <property type="match status" value="1"/>
</dbReference>
<organism evidence="8 9">
    <name type="scientific">Nyssa sinensis</name>
    <dbReference type="NCBI Taxonomy" id="561372"/>
    <lineage>
        <taxon>Eukaryota</taxon>
        <taxon>Viridiplantae</taxon>
        <taxon>Streptophyta</taxon>
        <taxon>Embryophyta</taxon>
        <taxon>Tracheophyta</taxon>
        <taxon>Spermatophyta</taxon>
        <taxon>Magnoliopsida</taxon>
        <taxon>eudicotyledons</taxon>
        <taxon>Gunneridae</taxon>
        <taxon>Pentapetalae</taxon>
        <taxon>asterids</taxon>
        <taxon>Cornales</taxon>
        <taxon>Nyssaceae</taxon>
        <taxon>Nyssa</taxon>
    </lineage>
</organism>
<evidence type="ECO:0000313" key="8">
    <source>
        <dbReference type="EMBL" id="KAA8533802.1"/>
    </source>
</evidence>
<dbReference type="GO" id="GO:0000977">
    <property type="term" value="F:RNA polymerase II transcription regulatory region sequence-specific DNA binding"/>
    <property type="evidence" value="ECO:0007669"/>
    <property type="project" value="TreeGrafter"/>
</dbReference>
<evidence type="ECO:0000256" key="2">
    <source>
        <dbReference type="ARBA" id="ARBA00011738"/>
    </source>
</evidence>
<keyword evidence="9" id="KW-1185">Reference proteome</keyword>
<name>A0A5J5AVK5_9ASTE</name>
<keyword evidence="5" id="KW-0804">Transcription</keyword>
<evidence type="ECO:0000259" key="7">
    <source>
        <dbReference type="PROSITE" id="PS50888"/>
    </source>
</evidence>
<comment type="subunit">
    <text evidence="2">Homodimer.</text>
</comment>
<keyword evidence="3" id="KW-0805">Transcription regulation</keyword>